<reference evidence="1" key="1">
    <citation type="submission" date="2021-01" db="EMBL/GenBank/DDBJ databases">
        <authorList>
            <person name="Corre E."/>
            <person name="Pelletier E."/>
            <person name="Niang G."/>
            <person name="Scheremetjew M."/>
            <person name="Finn R."/>
            <person name="Kale V."/>
            <person name="Holt S."/>
            <person name="Cochrane G."/>
            <person name="Meng A."/>
            <person name="Brown T."/>
            <person name="Cohen L."/>
        </authorList>
    </citation>
    <scope>NUCLEOTIDE SEQUENCE</scope>
    <source>
        <strain evidence="1">CCMP219</strain>
    </source>
</reference>
<name>A0A7R9YVU5_9CHLO</name>
<accession>A0A7R9YVU5</accession>
<organism evidence="1">
    <name type="scientific">Chlamydomonas euryale</name>
    <dbReference type="NCBI Taxonomy" id="1486919"/>
    <lineage>
        <taxon>Eukaryota</taxon>
        <taxon>Viridiplantae</taxon>
        <taxon>Chlorophyta</taxon>
        <taxon>core chlorophytes</taxon>
        <taxon>Chlorophyceae</taxon>
        <taxon>CS clade</taxon>
        <taxon>Chlamydomonadales</taxon>
        <taxon>Chlamydomonadaceae</taxon>
        <taxon>Chlamydomonas</taxon>
    </lineage>
</organism>
<proteinExistence type="predicted"/>
<protein>
    <submittedName>
        <fullName evidence="1">Uncharacterized protein</fullName>
    </submittedName>
</protein>
<gene>
    <name evidence="1" type="ORF">CEUR00632_LOCUS9477</name>
</gene>
<evidence type="ECO:0000313" key="1">
    <source>
        <dbReference type="EMBL" id="CAD8289438.1"/>
    </source>
</evidence>
<dbReference type="EMBL" id="HBEC01020268">
    <property type="protein sequence ID" value="CAD8289438.1"/>
    <property type="molecule type" value="Transcribed_RNA"/>
</dbReference>
<sequence length="240" mass="25579">MGGFCSCCSKVQVEPEADDEMIFNDRQLAYLMDEAAGDPQTTIKLARPAPGTKVSAEELSDALLAMGERPYADKLARGDLAERVFDALAAPRHAALASGRPGTVVLENATSLVLVLRLAHEPGLVHGPPRMHGEVRIGLDGDDGCCGERSYHGGSHRGGGSFGPGGGSGGCDFTLGSETPRATVYVPPRLAQRAYVHDPVVYASVYALHPFRGLVPVCNQQLRNGQTLRVYPVRSRFVPK</sequence>
<dbReference type="AlphaFoldDB" id="A0A7R9YVU5"/>